<dbReference type="GO" id="GO:0000329">
    <property type="term" value="C:fungal-type vacuole membrane"/>
    <property type="evidence" value="ECO:0007669"/>
    <property type="project" value="TreeGrafter"/>
</dbReference>
<evidence type="ECO:0000313" key="15">
    <source>
        <dbReference type="Proteomes" id="UP000279259"/>
    </source>
</evidence>
<dbReference type="InterPro" id="IPR036640">
    <property type="entry name" value="ABC1_TM_sf"/>
</dbReference>
<feature type="transmembrane region" description="Helical" evidence="11">
    <location>
        <begin position="252"/>
        <end position="274"/>
    </location>
</feature>
<feature type="transmembrane region" description="Helical" evidence="11">
    <location>
        <begin position="1171"/>
        <end position="1191"/>
    </location>
</feature>
<proteinExistence type="predicted"/>
<name>A0A427Y3P4_9TREE</name>
<keyword evidence="8 11" id="KW-0472">Membrane</keyword>
<dbReference type="Proteomes" id="UP000279259">
    <property type="component" value="Unassembled WGS sequence"/>
</dbReference>
<keyword evidence="5" id="KW-0547">Nucleotide-binding</keyword>
<feature type="domain" description="ABC transmembrane type-1" evidence="13">
    <location>
        <begin position="1027"/>
        <end position="1311"/>
    </location>
</feature>
<dbReference type="CDD" id="cd03250">
    <property type="entry name" value="ABCC_MRP_domain1"/>
    <property type="match status" value="1"/>
</dbReference>
<feature type="transmembrane region" description="Helical" evidence="11">
    <location>
        <begin position="1070"/>
        <end position="1092"/>
    </location>
</feature>
<evidence type="ECO:0000256" key="1">
    <source>
        <dbReference type="ARBA" id="ARBA00004141"/>
    </source>
</evidence>
<dbReference type="InterPro" id="IPR050173">
    <property type="entry name" value="ABC_transporter_C-like"/>
</dbReference>
<keyword evidence="3 11" id="KW-0812">Transmembrane</keyword>
<accession>A0A427Y3P4</accession>
<dbReference type="SMART" id="SM00382">
    <property type="entry name" value="AAA"/>
    <property type="match status" value="2"/>
</dbReference>
<dbReference type="Pfam" id="PF00005">
    <property type="entry name" value="ABC_tran"/>
    <property type="match status" value="2"/>
</dbReference>
<keyword evidence="4" id="KW-0677">Repeat</keyword>
<gene>
    <name evidence="14" type="ORF">EHS25_003844</name>
</gene>
<dbReference type="InterPro" id="IPR027417">
    <property type="entry name" value="P-loop_NTPase"/>
</dbReference>
<dbReference type="EMBL" id="RSCD01000019">
    <property type="protein sequence ID" value="RSH85703.1"/>
    <property type="molecule type" value="Genomic_DNA"/>
</dbReference>
<evidence type="ECO:0000256" key="9">
    <source>
        <dbReference type="ARBA" id="ARBA00023180"/>
    </source>
</evidence>
<dbReference type="InterPro" id="IPR003439">
    <property type="entry name" value="ABC_transporter-like_ATP-bd"/>
</dbReference>
<feature type="transmembrane region" description="Helical" evidence="11">
    <location>
        <begin position="80"/>
        <end position="98"/>
    </location>
</feature>
<feature type="compositionally biased region" description="Low complexity" evidence="10">
    <location>
        <begin position="30"/>
        <end position="40"/>
    </location>
</feature>
<dbReference type="PANTHER" id="PTHR24223:SF353">
    <property type="entry name" value="ABC TRANSPORTER ATP-BINDING PROTEIN_PERMEASE VMR1-RELATED"/>
    <property type="match status" value="1"/>
</dbReference>
<organism evidence="14 15">
    <name type="scientific">Saitozyma podzolica</name>
    <dbReference type="NCBI Taxonomy" id="1890683"/>
    <lineage>
        <taxon>Eukaryota</taxon>
        <taxon>Fungi</taxon>
        <taxon>Dikarya</taxon>
        <taxon>Basidiomycota</taxon>
        <taxon>Agaricomycotina</taxon>
        <taxon>Tremellomycetes</taxon>
        <taxon>Tremellales</taxon>
        <taxon>Trimorphomycetaceae</taxon>
        <taxon>Saitozyma</taxon>
    </lineage>
</organism>
<evidence type="ECO:0000256" key="2">
    <source>
        <dbReference type="ARBA" id="ARBA00022448"/>
    </source>
</evidence>
<dbReference type="STRING" id="1890683.A0A427Y3P4"/>
<protein>
    <submittedName>
        <fullName evidence="14">Uncharacterized protein</fullName>
    </submittedName>
</protein>
<evidence type="ECO:0000256" key="11">
    <source>
        <dbReference type="SAM" id="Phobius"/>
    </source>
</evidence>
<feature type="transmembrane region" description="Helical" evidence="11">
    <location>
        <begin position="1258"/>
        <end position="1276"/>
    </location>
</feature>
<dbReference type="GO" id="GO:0005524">
    <property type="term" value="F:ATP binding"/>
    <property type="evidence" value="ECO:0007669"/>
    <property type="project" value="UniProtKB-KW"/>
</dbReference>
<dbReference type="InterPro" id="IPR017871">
    <property type="entry name" value="ABC_transporter-like_CS"/>
</dbReference>
<evidence type="ECO:0000313" key="14">
    <source>
        <dbReference type="EMBL" id="RSH85703.1"/>
    </source>
</evidence>
<dbReference type="Gene3D" id="1.20.1560.10">
    <property type="entry name" value="ABC transporter type 1, transmembrane domain"/>
    <property type="match status" value="2"/>
</dbReference>
<dbReference type="OrthoDB" id="6500128at2759"/>
<dbReference type="GO" id="GO:0016887">
    <property type="term" value="F:ATP hydrolysis activity"/>
    <property type="evidence" value="ECO:0007669"/>
    <property type="project" value="InterPro"/>
</dbReference>
<feature type="transmembrane region" description="Helical" evidence="11">
    <location>
        <begin position="506"/>
        <end position="527"/>
    </location>
</feature>
<sequence length="1691" mass="186488">MCRLRWDIHPVTFQSSRLDEKHGQTRRHSPLPSSRSAPPLSLDQDRIAIVQLMLQARGPLGSCDVIWDGVDFSPCFREKFFSNWPVILTALSIVYFLVTRLARLILPSAPTKVTSSTLTSPTGDSNLSKLESDVIISALASNLLPLDPSGKRISPSEAAEDIQDFKNAEPKDIKRWRRVKYWVGIVGGLAYAGTAVAEAVITKQWKQLVFPIYIVLIAPLPRLPITPSLTLHLVSSLIVLRSTIIDGHVRPMAIAPTVVELAYWSALIAIPYGATMDRLLQGSHSQGGGSLGSFGTKLLKHIEEPTSALSRATYIFMLPFLVKYFRKPITLEEIPALREDDSSAATLGAFRADQAYWDARYAAKHGGAKRHRNLGLNLARFFARDIARQSAWACFFICLQYLPRPASASCCRIMAMAQCLYLGRRVCVRIRAIIIAEVFTKALRRRDVAGAVKKTVSKDGRVVETAGANDGKVANLVSNDAFAVSEVCAYTYYLVSCPFAVIINSVLLFNTLGIASLAGMAVILLFIPMQALTGRIYAITQRKLMAATDARLETVTEAIAHIKLIKFNAWETKFFDRMGATRKHELQALLRKFAISTVQQVLIWGMPAIVASAAFAVHSVVLKQPLTADAAFASLILFNMLRDPLALFQDTFSRLLQAYTSCSRIQEYLEEPDTLKYEQLSRPGPEDPKIGFKGAVLGYHTHDEIKDAEFAPFRLGPLNLSFPVGSLSIIVGSVGSGKTTLVSSLLGETTLLEGKIFMPDDKANRDVCPVDPVTGLADTVAYCSQTPWLVGASIRENITFGSTWDEGRYNAVVDACALRRDFEIFELGDETEVGEKGTTCSGGQKARIALARALYSSAATIILDDVLSAVDAQTARHLYVNCLQGPLMSGRTVILVTHQVSLVAPAASLVVMLDAGNVVAAGTPSELMASGQLEMLEEVDNGASSSTPTLTGSPKDIIEDNFSRTEAETEEMQKKVKADKAAPETQKLAKQLVATESQGQGMIGMDTYMLYFRSMGGIVYWVILWTALIAAQVLQVGSNAWIKDWANSFDSAKSIRATLQSWTQGHGTTYYLFIYMAISAVYLFSVAVRCGWNYLGSLHASRKLWDRLLYRILGAKMRFFDATPSGRIINRLSKDMFSIDNEAGEILMYFANCVLSVVSVLFVIVFSTPMFIFALIVIATLYFIIGSLYVVTNREIKRFDSVTRSPIFISFSEALVGMSTIRSYGDSARFMRKVFDELDQNTRCFWYLWQANRVLHNFSNFIGSFVTIFACVFALQNPAMDAGAVGLSISYALSFTDHVLWIVRMYAACEMSMNSVERVGEYLDLEVEEETHKRGVEPPAYWPSRDSKVVVENLTCKYAPQLEPVLRGVSFEIAPREKIGICGRTGSGKSTLALSFFRFLHQEEGSIVIDEAQLFSGTIRDNLDPFNEHEDADIWDALIRCGLAGKTPFASGNPSRRGSKAPTRIQSKVDLNALSSADHGVAGADVRIDLSDVGRTRDEDEALVHLEAAQVADVAGRLLERNEDLEVVKVFNENGEEEEVGSEAEERVTIRSLEEKVAVGGKNFSQGQRQLLALARGLLKLRSSSFLIMDESTANLDHATDQTIQHVLRTSLKDTQMLVIAHRLMTVCGLDKILVLDHGKVVEFGTPWELLQDESGVFRDLCRQSGEETQLVELAKSVHEAKTRGRDKGLA</sequence>
<dbReference type="PROSITE" id="PS50929">
    <property type="entry name" value="ABC_TM1F"/>
    <property type="match status" value="2"/>
</dbReference>
<feature type="transmembrane region" description="Helical" evidence="11">
    <location>
        <begin position="181"/>
        <end position="201"/>
    </location>
</feature>
<feature type="domain" description="ABC transmembrane type-1" evidence="13">
    <location>
        <begin position="408"/>
        <end position="657"/>
    </location>
</feature>
<keyword evidence="6" id="KW-0067">ATP-binding</keyword>
<dbReference type="PROSITE" id="PS00211">
    <property type="entry name" value="ABC_TRANSPORTER_1"/>
    <property type="match status" value="2"/>
</dbReference>
<dbReference type="FunFam" id="1.20.1560.10:FF:000013">
    <property type="entry name" value="ABC transporter C family member 2"/>
    <property type="match status" value="1"/>
</dbReference>
<comment type="subcellular location">
    <subcellularLocation>
        <location evidence="1">Membrane</location>
        <topology evidence="1">Multi-pass membrane protein</topology>
    </subcellularLocation>
</comment>
<evidence type="ECO:0000256" key="4">
    <source>
        <dbReference type="ARBA" id="ARBA00022737"/>
    </source>
</evidence>
<evidence type="ECO:0000256" key="10">
    <source>
        <dbReference type="SAM" id="MobiDB-lite"/>
    </source>
</evidence>
<feature type="transmembrane region" description="Helical" evidence="11">
    <location>
        <begin position="1018"/>
        <end position="1042"/>
    </location>
</feature>
<dbReference type="CDD" id="cd18604">
    <property type="entry name" value="ABC_6TM_VMR1_D2_like"/>
    <property type="match status" value="1"/>
</dbReference>
<dbReference type="Gene3D" id="3.40.50.300">
    <property type="entry name" value="P-loop containing nucleotide triphosphate hydrolases"/>
    <property type="match status" value="2"/>
</dbReference>
<evidence type="ECO:0000259" key="12">
    <source>
        <dbReference type="PROSITE" id="PS50893"/>
    </source>
</evidence>
<dbReference type="FunFam" id="3.40.50.300:FF:000825">
    <property type="entry name" value="ABC bile acid transporter"/>
    <property type="match status" value="1"/>
</dbReference>
<feature type="region of interest" description="Disordered" evidence="10">
    <location>
        <begin position="17"/>
        <end position="40"/>
    </location>
</feature>
<dbReference type="GO" id="GO:0140359">
    <property type="term" value="F:ABC-type transporter activity"/>
    <property type="evidence" value="ECO:0007669"/>
    <property type="project" value="InterPro"/>
</dbReference>
<feature type="transmembrane region" description="Helical" evidence="11">
    <location>
        <begin position="601"/>
        <end position="622"/>
    </location>
</feature>
<comment type="caution">
    <text evidence="14">The sequence shown here is derived from an EMBL/GenBank/DDBJ whole genome shotgun (WGS) entry which is preliminary data.</text>
</comment>
<feature type="domain" description="ABC transporter" evidence="12">
    <location>
        <begin position="1349"/>
        <end position="1663"/>
    </location>
</feature>
<dbReference type="SUPFAM" id="SSF52540">
    <property type="entry name" value="P-loop containing nucleoside triphosphate hydrolases"/>
    <property type="match status" value="2"/>
</dbReference>
<evidence type="ECO:0000256" key="6">
    <source>
        <dbReference type="ARBA" id="ARBA00022840"/>
    </source>
</evidence>
<dbReference type="PANTHER" id="PTHR24223">
    <property type="entry name" value="ATP-BINDING CASSETTE SUB-FAMILY C"/>
    <property type="match status" value="1"/>
</dbReference>
<evidence type="ECO:0000259" key="13">
    <source>
        <dbReference type="PROSITE" id="PS50929"/>
    </source>
</evidence>
<feature type="transmembrane region" description="Helical" evidence="11">
    <location>
        <begin position="1146"/>
        <end position="1165"/>
    </location>
</feature>
<keyword evidence="9" id="KW-0325">Glycoprotein</keyword>
<evidence type="ECO:0000256" key="8">
    <source>
        <dbReference type="ARBA" id="ARBA00023136"/>
    </source>
</evidence>
<evidence type="ECO:0000256" key="3">
    <source>
        <dbReference type="ARBA" id="ARBA00022692"/>
    </source>
</evidence>
<evidence type="ECO:0000256" key="7">
    <source>
        <dbReference type="ARBA" id="ARBA00022989"/>
    </source>
</evidence>
<feature type="transmembrane region" description="Helical" evidence="11">
    <location>
        <begin position="213"/>
        <end position="240"/>
    </location>
</feature>
<dbReference type="SUPFAM" id="SSF90123">
    <property type="entry name" value="ABC transporter transmembrane region"/>
    <property type="match status" value="2"/>
</dbReference>
<dbReference type="InterPro" id="IPR003593">
    <property type="entry name" value="AAA+_ATPase"/>
</dbReference>
<keyword evidence="2" id="KW-0813">Transport</keyword>
<dbReference type="CDD" id="cd18596">
    <property type="entry name" value="ABC_6TM_VMR1_D1_like"/>
    <property type="match status" value="1"/>
</dbReference>
<dbReference type="PROSITE" id="PS50893">
    <property type="entry name" value="ABC_TRANSPORTER_2"/>
    <property type="match status" value="2"/>
</dbReference>
<dbReference type="Pfam" id="PF00664">
    <property type="entry name" value="ABC_membrane"/>
    <property type="match status" value="2"/>
</dbReference>
<keyword evidence="15" id="KW-1185">Reference proteome</keyword>
<evidence type="ECO:0000256" key="5">
    <source>
        <dbReference type="ARBA" id="ARBA00022741"/>
    </source>
</evidence>
<reference evidence="14 15" key="1">
    <citation type="submission" date="2018-11" db="EMBL/GenBank/DDBJ databases">
        <title>Genome sequence of Saitozyma podzolica DSM 27192.</title>
        <authorList>
            <person name="Aliyu H."/>
            <person name="Gorte O."/>
            <person name="Ochsenreither K."/>
        </authorList>
    </citation>
    <scope>NUCLEOTIDE SEQUENCE [LARGE SCALE GENOMIC DNA]</scope>
    <source>
        <strain evidence="14 15">DSM 27192</strain>
    </source>
</reference>
<keyword evidence="7 11" id="KW-1133">Transmembrane helix</keyword>
<feature type="domain" description="ABC transporter" evidence="12">
    <location>
        <begin position="699"/>
        <end position="940"/>
    </location>
</feature>
<dbReference type="InterPro" id="IPR011527">
    <property type="entry name" value="ABC1_TM_dom"/>
</dbReference>